<keyword evidence="2" id="KW-1133">Transmembrane helix</keyword>
<dbReference type="AlphaFoldDB" id="G4Q461"/>
<name>G4Q461_ACIIR</name>
<feature type="transmembrane region" description="Helical" evidence="2">
    <location>
        <begin position="65"/>
        <end position="83"/>
    </location>
</feature>
<evidence type="ECO:0000256" key="1">
    <source>
        <dbReference type="SAM" id="MobiDB-lite"/>
    </source>
</evidence>
<organism evidence="3 4">
    <name type="scientific">Acidaminococcus intestini (strain RyC-MR95)</name>
    <dbReference type="NCBI Taxonomy" id="568816"/>
    <lineage>
        <taxon>Bacteria</taxon>
        <taxon>Bacillati</taxon>
        <taxon>Bacillota</taxon>
        <taxon>Negativicutes</taxon>
        <taxon>Acidaminococcales</taxon>
        <taxon>Acidaminococcaceae</taxon>
        <taxon>Acidaminococcus</taxon>
    </lineage>
</organism>
<feature type="transmembrane region" description="Helical" evidence="2">
    <location>
        <begin position="130"/>
        <end position="151"/>
    </location>
</feature>
<dbReference type="InterPro" id="IPR046547">
    <property type="entry name" value="DUF6803"/>
</dbReference>
<dbReference type="HOGENOM" id="CLU_101259_0_0_9"/>
<protein>
    <submittedName>
        <fullName evidence="3">Permease</fullName>
    </submittedName>
</protein>
<dbReference type="GeneID" id="92878082"/>
<proteinExistence type="predicted"/>
<feature type="transmembrane region" description="Helical" evidence="2">
    <location>
        <begin position="95"/>
        <end position="118"/>
    </location>
</feature>
<keyword evidence="2" id="KW-0472">Membrane</keyword>
<evidence type="ECO:0000313" key="4">
    <source>
        <dbReference type="Proteomes" id="UP000007093"/>
    </source>
</evidence>
<dbReference type="Pfam" id="PF20617">
    <property type="entry name" value="DUF6803"/>
    <property type="match status" value="1"/>
</dbReference>
<dbReference type="eggNOG" id="ENOG502ZW9H">
    <property type="taxonomic scope" value="Bacteria"/>
</dbReference>
<evidence type="ECO:0000256" key="2">
    <source>
        <dbReference type="SAM" id="Phobius"/>
    </source>
</evidence>
<dbReference type="STRING" id="568816.Acin_0615"/>
<keyword evidence="4" id="KW-1185">Reference proteome</keyword>
<feature type="transmembrane region" description="Helical" evidence="2">
    <location>
        <begin position="20"/>
        <end position="44"/>
    </location>
</feature>
<dbReference type="PATRIC" id="fig|568816.4.peg.597"/>
<feature type="region of interest" description="Disordered" evidence="1">
    <location>
        <begin position="182"/>
        <end position="203"/>
    </location>
</feature>
<accession>G4Q461</accession>
<dbReference type="EMBL" id="CP003058">
    <property type="protein sequence ID" value="AEQ21855.1"/>
    <property type="molecule type" value="Genomic_DNA"/>
</dbReference>
<evidence type="ECO:0000313" key="3">
    <source>
        <dbReference type="EMBL" id="AEQ21855.1"/>
    </source>
</evidence>
<dbReference type="RefSeq" id="WP_014128237.1">
    <property type="nucleotide sequence ID" value="NC_016077.1"/>
</dbReference>
<dbReference type="InParanoid" id="G4Q461"/>
<reference evidence="3 4" key="1">
    <citation type="journal article" date="2011" name="J. Bacteriol.">
        <title>Complete genome sequence of Acidaminococcus intestini RYC-MR95, a Gram-negative bacterium from the phylum Firmicutes.</title>
        <authorList>
            <person name="D'Auria G."/>
            <person name="Galan J.C."/>
            <person name="Rodriguez-Alcayna M."/>
            <person name="Moya A."/>
            <person name="Baquero F."/>
            <person name="Latorre A."/>
        </authorList>
    </citation>
    <scope>NUCLEOTIDE SEQUENCE [LARGE SCALE GENOMIC DNA]</scope>
    <source>
        <strain evidence="3 4">RyC-MR95</strain>
    </source>
</reference>
<sequence length="203" mass="22687">MKGAILMVMTHYMELLSLHSPWFLILFMAVPVVFIETIFMAEAFSLLGSGKEREKWQTLSHRGGLFFSLYFIVAALYLVTRYIPTIEWRGPIDLIAVWAYVLGIIPAFLLLFTELGFIGNGPDAKKNAKCHIFILLLFVFFTHVAMVFGMVDPRLGGYEVSAPMHQDMQMNPGFQHGAMMDGARQGGPQQGPMNGSYGCGQNP</sequence>
<keyword evidence="2" id="KW-0812">Transmembrane</keyword>
<dbReference type="KEGG" id="ain:Acin_0615"/>
<gene>
    <name evidence="3" type="ordered locus">Acin_0615</name>
</gene>
<dbReference type="Proteomes" id="UP000007093">
    <property type="component" value="Chromosome"/>
</dbReference>